<feature type="domain" description="Solute-binding protein family 5" evidence="1">
    <location>
        <begin position="87"/>
        <end position="425"/>
    </location>
</feature>
<dbReference type="InterPro" id="IPR006311">
    <property type="entry name" value="TAT_signal"/>
</dbReference>
<name>A0ABP8JQ97_9ACTN</name>
<dbReference type="Gene3D" id="3.40.190.10">
    <property type="entry name" value="Periplasmic binding protein-like II"/>
    <property type="match status" value="1"/>
</dbReference>
<dbReference type="Proteomes" id="UP001500635">
    <property type="component" value="Unassembled WGS sequence"/>
</dbReference>
<dbReference type="EMBL" id="BAABFR010000036">
    <property type="protein sequence ID" value="GAA4394063.1"/>
    <property type="molecule type" value="Genomic_DNA"/>
</dbReference>
<reference evidence="3" key="1">
    <citation type="journal article" date="2019" name="Int. J. Syst. Evol. Microbiol.">
        <title>The Global Catalogue of Microorganisms (GCM) 10K type strain sequencing project: providing services to taxonomists for standard genome sequencing and annotation.</title>
        <authorList>
            <consortium name="The Broad Institute Genomics Platform"/>
            <consortium name="The Broad Institute Genome Sequencing Center for Infectious Disease"/>
            <person name="Wu L."/>
            <person name="Ma J."/>
        </authorList>
    </citation>
    <scope>NUCLEOTIDE SEQUENCE [LARGE SCALE GENOMIC DNA]</scope>
    <source>
        <strain evidence="3">JCM 17688</strain>
    </source>
</reference>
<dbReference type="Pfam" id="PF00496">
    <property type="entry name" value="SBP_bac_5"/>
    <property type="match status" value="1"/>
</dbReference>
<dbReference type="Gene3D" id="3.10.105.10">
    <property type="entry name" value="Dipeptide-binding Protein, Domain 3"/>
    <property type="match status" value="1"/>
</dbReference>
<proteinExistence type="predicted"/>
<dbReference type="PIRSF" id="PIRSF002741">
    <property type="entry name" value="MppA"/>
    <property type="match status" value="1"/>
</dbReference>
<protein>
    <submittedName>
        <fullName evidence="2">ABC transporter substrate-binding protein</fullName>
    </submittedName>
</protein>
<organism evidence="2 3">
    <name type="scientific">Tsukamurella soli</name>
    <dbReference type="NCBI Taxonomy" id="644556"/>
    <lineage>
        <taxon>Bacteria</taxon>
        <taxon>Bacillati</taxon>
        <taxon>Actinomycetota</taxon>
        <taxon>Actinomycetes</taxon>
        <taxon>Mycobacteriales</taxon>
        <taxon>Tsukamurellaceae</taxon>
        <taxon>Tsukamurella</taxon>
    </lineage>
</organism>
<dbReference type="InterPro" id="IPR000914">
    <property type="entry name" value="SBP_5_dom"/>
</dbReference>
<dbReference type="CDD" id="cd00995">
    <property type="entry name" value="PBP2_NikA_DppA_OppA_like"/>
    <property type="match status" value="1"/>
</dbReference>
<comment type="caution">
    <text evidence="2">The sequence shown here is derived from an EMBL/GenBank/DDBJ whole genome shotgun (WGS) entry which is preliminary data.</text>
</comment>
<keyword evidence="3" id="KW-1185">Reference proteome</keyword>
<evidence type="ECO:0000313" key="2">
    <source>
        <dbReference type="EMBL" id="GAA4394063.1"/>
    </source>
</evidence>
<dbReference type="PROSITE" id="PS51318">
    <property type="entry name" value="TAT"/>
    <property type="match status" value="1"/>
</dbReference>
<dbReference type="InterPro" id="IPR030678">
    <property type="entry name" value="Peptide/Ni-bd"/>
</dbReference>
<gene>
    <name evidence="2" type="ORF">GCM10023147_25440</name>
</gene>
<sequence length="514" mass="54297">MTTVSRRAVLAGAAGLGTVAVLSGCTSAVQQARKANAALGSSGGILTIGSLTDVDPTTIYTQSVTTMGIGLLVFDTLTRYDHQTVRPTPAVAHAWEFSPDGRALTLHLRGDVRFHSGRLLTARDVAYAVSVYASDAAGSQLQAAAKAIAAVETPDDHTAVLRFGAPVPNVFDLLEFMLLTDSDSAGGLLAGESFIGTGPFRFVGREPGASVHLVRADGYWRGPARLDGVTIRVIRDPGALLTSIRAGQSDLVLDVDPRALRRFSDRSLYRIDRGDVYDAAYYVGANVTVPELSDARVRQALSYAVDRDRIAEEVFGGAAPPSSAPWARSSPAYDPAAAAHYTRDLGRARSLLAAAGGGRSLDLSYPTGLAVAPAIAAIVQNDLADIGVDARLDPREQASFSPFLAAGGARLWIGPHGFGQSDPATLAAGAAPFKPAGNLSRYSDPRYTGLVRRLTDAPADQRPAAYRDFTAHLLEQQFVIDVVTAPATYVSPAHTKGLAWNMYKYIDAHAVTVR</sequence>
<dbReference type="PANTHER" id="PTHR30290">
    <property type="entry name" value="PERIPLASMIC BINDING COMPONENT OF ABC TRANSPORTER"/>
    <property type="match status" value="1"/>
</dbReference>
<evidence type="ECO:0000259" key="1">
    <source>
        <dbReference type="Pfam" id="PF00496"/>
    </source>
</evidence>
<dbReference type="RefSeq" id="WP_344996124.1">
    <property type="nucleotide sequence ID" value="NZ_BAABFR010000036.1"/>
</dbReference>
<dbReference type="InterPro" id="IPR039424">
    <property type="entry name" value="SBP_5"/>
</dbReference>
<dbReference type="SUPFAM" id="SSF53850">
    <property type="entry name" value="Periplasmic binding protein-like II"/>
    <property type="match status" value="1"/>
</dbReference>
<dbReference type="PROSITE" id="PS51257">
    <property type="entry name" value="PROKAR_LIPOPROTEIN"/>
    <property type="match status" value="1"/>
</dbReference>
<accession>A0ABP8JQ97</accession>
<evidence type="ECO:0000313" key="3">
    <source>
        <dbReference type="Proteomes" id="UP001500635"/>
    </source>
</evidence>